<dbReference type="InterPro" id="IPR036792">
    <property type="entry name" value="Asp_carbatrfase_reg_C_sf"/>
</dbReference>
<dbReference type="GO" id="GO:0009347">
    <property type="term" value="C:aspartate carbamoyltransferase complex"/>
    <property type="evidence" value="ECO:0007669"/>
    <property type="project" value="InterPro"/>
</dbReference>
<dbReference type="NCBIfam" id="NF002063">
    <property type="entry name" value="PRK00893.1-3"/>
    <property type="match status" value="1"/>
</dbReference>
<proteinExistence type="predicted"/>
<evidence type="ECO:0000259" key="4">
    <source>
        <dbReference type="Pfam" id="PF01948"/>
    </source>
</evidence>
<evidence type="ECO:0000313" key="6">
    <source>
        <dbReference type="EMBL" id="AGS52322.1"/>
    </source>
</evidence>
<dbReference type="SUPFAM" id="SSF54893">
    <property type="entry name" value="Aspartate carbamoyltransferase, Regulatory-chain, N-terminal domain"/>
    <property type="match status" value="1"/>
</dbReference>
<dbReference type="GO" id="GO:0016740">
    <property type="term" value="F:transferase activity"/>
    <property type="evidence" value="ECO:0007669"/>
    <property type="project" value="UniProtKB-KW"/>
</dbReference>
<keyword evidence="2" id="KW-0862">Zinc</keyword>
<feature type="domain" description="Aspartate carbamoyltransferase regulatory subunit C-terminal" evidence="5">
    <location>
        <begin position="95"/>
        <end position="138"/>
    </location>
</feature>
<dbReference type="InterPro" id="IPR020542">
    <property type="entry name" value="Asp_carbamoyltrfase_reg_C"/>
</dbReference>
<evidence type="ECO:0000256" key="1">
    <source>
        <dbReference type="ARBA" id="ARBA00022723"/>
    </source>
</evidence>
<dbReference type="PANTHER" id="PTHR35805:SF1">
    <property type="entry name" value="ASPARTATE CARBAMOYLTRANSFERASE REGULATORY CHAIN"/>
    <property type="match status" value="1"/>
</dbReference>
<keyword evidence="6" id="KW-0808">Transferase</keyword>
<dbReference type="PANTHER" id="PTHR35805">
    <property type="entry name" value="ASPARTATE CARBAMOYLTRANSFERASE REGULATORY CHAIN"/>
    <property type="match status" value="1"/>
</dbReference>
<evidence type="ECO:0000256" key="2">
    <source>
        <dbReference type="ARBA" id="ARBA00022833"/>
    </source>
</evidence>
<dbReference type="InterPro" id="IPR020545">
    <property type="entry name" value="Asp_carbamoyltransf_reg_N"/>
</dbReference>
<evidence type="ECO:0000259" key="5">
    <source>
        <dbReference type="Pfam" id="PF02748"/>
    </source>
</evidence>
<dbReference type="AlphaFoldDB" id="A0A806JYX9"/>
<dbReference type="Pfam" id="PF02748">
    <property type="entry name" value="PyrI_C"/>
    <property type="match status" value="1"/>
</dbReference>
<protein>
    <submittedName>
        <fullName evidence="6">Aspartate carbamoyltransferase regulatory chain (PyrI)</fullName>
    </submittedName>
</protein>
<dbReference type="InterPro" id="IPR036793">
    <property type="entry name" value="Asp_carbatrfase_reg_N_sf"/>
</dbReference>
<keyword evidence="3" id="KW-0665">Pyrimidine biosynthesis</keyword>
<feature type="domain" description="Aspartate carbamoyltransferase regulatory subunit N-terminal" evidence="4">
    <location>
        <begin position="2"/>
        <end position="91"/>
    </location>
</feature>
<dbReference type="GO" id="GO:0046872">
    <property type="term" value="F:metal ion binding"/>
    <property type="evidence" value="ECO:0007669"/>
    <property type="project" value="UniProtKB-KW"/>
</dbReference>
<dbReference type="EMBL" id="JQ844189">
    <property type="protein sequence ID" value="AGS52322.1"/>
    <property type="molecule type" value="Genomic_DNA"/>
</dbReference>
<sequence>MLNIDKIKNGIVIDHIRAGQGIRIFNWLGLHKAPYTVAFVINANSRIMGKKDIIKIDNAITINFDVLGLIDPNITVNVIKDQIISDKIKLQLPERVENVLICKNPRCITSTEKYVPHIFHLENPELQTYRCEYCDEIRSAGDFRDA</sequence>
<name>A0A806JYX9_9BACT</name>
<reference evidence="6" key="1">
    <citation type="submission" date="2012-03" db="EMBL/GenBank/DDBJ databases">
        <title>Functional metagenomics reveals considerable lignocellulase gene clusters in the gut microbiome of a wood-feeding higher termite.</title>
        <authorList>
            <person name="Liu N."/>
        </authorList>
    </citation>
    <scope>NUCLEOTIDE SEQUENCE</scope>
</reference>
<dbReference type="Pfam" id="PF01948">
    <property type="entry name" value="PyrI"/>
    <property type="match status" value="1"/>
</dbReference>
<dbReference type="GO" id="GO:0006207">
    <property type="term" value="P:'de novo' pyrimidine nucleobase biosynthetic process"/>
    <property type="evidence" value="ECO:0007669"/>
    <property type="project" value="InterPro"/>
</dbReference>
<evidence type="ECO:0000256" key="3">
    <source>
        <dbReference type="ARBA" id="ARBA00022975"/>
    </source>
</evidence>
<accession>A0A806JYX9</accession>
<organism evidence="6">
    <name type="scientific">uncultured bacterium contig00063</name>
    <dbReference type="NCBI Taxonomy" id="1181546"/>
    <lineage>
        <taxon>Bacteria</taxon>
        <taxon>environmental samples</taxon>
    </lineage>
</organism>
<dbReference type="SUPFAM" id="SSF57825">
    <property type="entry name" value="Aspartate carbamoyltransferase, Regulatory-chain, C-terminal domain"/>
    <property type="match status" value="1"/>
</dbReference>
<keyword evidence="1" id="KW-0479">Metal-binding</keyword>
<dbReference type="Gene3D" id="2.30.30.20">
    <property type="entry name" value="Aspartate carbamoyltransferase regulatory subunit, C-terminal domain"/>
    <property type="match status" value="1"/>
</dbReference>
<dbReference type="GO" id="GO:0006221">
    <property type="term" value="P:pyrimidine nucleotide biosynthetic process"/>
    <property type="evidence" value="ECO:0007669"/>
    <property type="project" value="UniProtKB-KW"/>
</dbReference>
<dbReference type="InterPro" id="IPR002801">
    <property type="entry name" value="Asp_carbamoylTrfase_reg"/>
</dbReference>
<dbReference type="Gene3D" id="3.30.70.140">
    <property type="entry name" value="Aspartate carbamoyltransferase regulatory subunit, N-terminal domain"/>
    <property type="match status" value="1"/>
</dbReference>